<dbReference type="PANTHER" id="PTHR11908">
    <property type="entry name" value="XANTHINE DEHYDROGENASE"/>
    <property type="match status" value="1"/>
</dbReference>
<dbReference type="GO" id="GO:0005506">
    <property type="term" value="F:iron ion binding"/>
    <property type="evidence" value="ECO:0007669"/>
    <property type="project" value="InterPro"/>
</dbReference>
<dbReference type="Gene3D" id="3.30.365.10">
    <property type="entry name" value="Aldehyde oxidase/xanthine dehydrogenase, molybdopterin binding domain"/>
    <property type="match status" value="2"/>
</dbReference>
<dbReference type="InterPro" id="IPR008274">
    <property type="entry name" value="AldOxase/xan_DH_MoCoBD1"/>
</dbReference>
<dbReference type="AlphaFoldDB" id="X1UQH0"/>
<dbReference type="SUPFAM" id="SSF56003">
    <property type="entry name" value="Molybdenum cofactor-binding domain"/>
    <property type="match status" value="1"/>
</dbReference>
<organism evidence="3">
    <name type="scientific">marine sediment metagenome</name>
    <dbReference type="NCBI Taxonomy" id="412755"/>
    <lineage>
        <taxon>unclassified sequences</taxon>
        <taxon>metagenomes</taxon>
        <taxon>ecological metagenomes</taxon>
    </lineage>
</organism>
<protein>
    <recommendedName>
        <fullName evidence="2">Aldehyde oxidase/xanthine dehydrogenase first molybdopterin binding domain-containing protein</fullName>
    </recommendedName>
</protein>
<sequence length="181" mass="19796">AVAAVDEETAEKAIDLIDVQYEELPAIFDPEEAMKPGAPQIHKEAKNNIQVQKKLRAGNIEAGFKEADYIFEDRFQVSKQAHVCLETHGSLSSYDTHTKKLTHRSTNQAVYSLGLGLSEALNMPASKVRVINPEAGCGGAFGGKCGPFTYDLCSAIMSMKLGKPVKMVLSREEEFMATTTR</sequence>
<dbReference type="Pfam" id="PF02738">
    <property type="entry name" value="MoCoBD_1"/>
    <property type="match status" value="1"/>
</dbReference>
<dbReference type="Gene3D" id="3.90.1170.50">
    <property type="entry name" value="Aldehyde oxidase/xanthine dehydrogenase, a/b hammerhead"/>
    <property type="match status" value="1"/>
</dbReference>
<dbReference type="EMBL" id="BARW01038002">
    <property type="protein sequence ID" value="GAJ19723.1"/>
    <property type="molecule type" value="Genomic_DNA"/>
</dbReference>
<proteinExistence type="predicted"/>
<reference evidence="3" key="1">
    <citation type="journal article" date="2014" name="Front. Microbiol.">
        <title>High frequency of phylogenetically diverse reductive dehalogenase-homologous genes in deep subseafloor sedimentary metagenomes.</title>
        <authorList>
            <person name="Kawai M."/>
            <person name="Futagami T."/>
            <person name="Toyoda A."/>
            <person name="Takaki Y."/>
            <person name="Nishi S."/>
            <person name="Hori S."/>
            <person name="Arai W."/>
            <person name="Tsubouchi T."/>
            <person name="Morono Y."/>
            <person name="Uchiyama I."/>
            <person name="Ito T."/>
            <person name="Fujiyama A."/>
            <person name="Inagaki F."/>
            <person name="Takami H."/>
        </authorList>
    </citation>
    <scope>NUCLEOTIDE SEQUENCE</scope>
    <source>
        <strain evidence="3">Expedition CK06-06</strain>
    </source>
</reference>
<evidence type="ECO:0000256" key="1">
    <source>
        <dbReference type="ARBA" id="ARBA00022505"/>
    </source>
</evidence>
<keyword evidence="1" id="KW-0500">Molybdenum</keyword>
<feature type="non-terminal residue" evidence="3">
    <location>
        <position position="181"/>
    </location>
</feature>
<dbReference type="InterPro" id="IPR037165">
    <property type="entry name" value="AldOxase/xan_DH_Mopterin-bd_sf"/>
</dbReference>
<feature type="domain" description="Aldehyde oxidase/xanthine dehydrogenase first molybdopterin binding" evidence="2">
    <location>
        <begin position="41"/>
        <end position="181"/>
    </location>
</feature>
<comment type="caution">
    <text evidence="3">The sequence shown here is derived from an EMBL/GenBank/DDBJ whole genome shotgun (WGS) entry which is preliminary data.</text>
</comment>
<accession>X1UQH0</accession>
<evidence type="ECO:0000313" key="3">
    <source>
        <dbReference type="EMBL" id="GAJ19723.1"/>
    </source>
</evidence>
<dbReference type="PANTHER" id="PTHR11908:SF132">
    <property type="entry name" value="ALDEHYDE OXIDASE 1-RELATED"/>
    <property type="match status" value="1"/>
</dbReference>
<dbReference type="InterPro" id="IPR016208">
    <property type="entry name" value="Ald_Oxase/xanthine_DH-like"/>
</dbReference>
<evidence type="ECO:0000259" key="2">
    <source>
        <dbReference type="Pfam" id="PF02738"/>
    </source>
</evidence>
<name>X1UQH0_9ZZZZ</name>
<feature type="non-terminal residue" evidence="3">
    <location>
        <position position="1"/>
    </location>
</feature>
<dbReference type="GO" id="GO:0016491">
    <property type="term" value="F:oxidoreductase activity"/>
    <property type="evidence" value="ECO:0007669"/>
    <property type="project" value="InterPro"/>
</dbReference>
<gene>
    <name evidence="3" type="ORF">S12H4_58489</name>
</gene>